<dbReference type="EMBL" id="GG671144">
    <property type="protein sequence ID" value="EER19132.1"/>
    <property type="molecule type" value="Genomic_DNA"/>
</dbReference>
<accession>C5K8Q5</accession>
<dbReference type="RefSeq" id="XP_002787336.1">
    <property type="nucleotide sequence ID" value="XM_002787290.1"/>
</dbReference>
<dbReference type="GeneID" id="9039368"/>
<dbReference type="Proteomes" id="UP000007800">
    <property type="component" value="Unassembled WGS sequence"/>
</dbReference>
<dbReference type="InParanoid" id="C5K8Q5"/>
<protein>
    <submittedName>
        <fullName evidence="1">Uncharacterized protein</fullName>
    </submittedName>
</protein>
<proteinExistence type="predicted"/>
<dbReference type="AlphaFoldDB" id="C5K8Q5"/>
<keyword evidence="2" id="KW-1185">Reference proteome</keyword>
<gene>
    <name evidence="1" type="ORF">Pmar_PMAR000195</name>
</gene>
<evidence type="ECO:0000313" key="2">
    <source>
        <dbReference type="Proteomes" id="UP000007800"/>
    </source>
</evidence>
<sequence length="148" mass="15619">MSMPDNRIPQKGGEERAITRLKLMHALGVTTTKSLDCGILAVGQLLTNGQEKEGGKIVSIGLSSNGGSLVVLTNAGDLFHVTEWDNKKGKTQKSSAASRKISIDTKNSKQLNVSGEFSDSDSEGVLKEIPPVDGVGIGLGKFSVIRPQ</sequence>
<name>C5K8Q5_PERM5</name>
<organism evidence="2">
    <name type="scientific">Perkinsus marinus (strain ATCC 50983 / TXsc)</name>
    <dbReference type="NCBI Taxonomy" id="423536"/>
    <lineage>
        <taxon>Eukaryota</taxon>
        <taxon>Sar</taxon>
        <taxon>Alveolata</taxon>
        <taxon>Perkinsozoa</taxon>
        <taxon>Perkinsea</taxon>
        <taxon>Perkinsida</taxon>
        <taxon>Perkinsidae</taxon>
        <taxon>Perkinsus</taxon>
    </lineage>
</organism>
<evidence type="ECO:0000313" key="1">
    <source>
        <dbReference type="EMBL" id="EER19132.1"/>
    </source>
</evidence>
<reference evidence="1 2" key="1">
    <citation type="submission" date="2008-07" db="EMBL/GenBank/DDBJ databases">
        <authorList>
            <person name="El-Sayed N."/>
            <person name="Caler E."/>
            <person name="Inman J."/>
            <person name="Amedeo P."/>
            <person name="Hass B."/>
            <person name="Wortman J."/>
        </authorList>
    </citation>
    <scope>NUCLEOTIDE SEQUENCE [LARGE SCALE GENOMIC DNA]</scope>
    <source>
        <strain evidence="2">ATCC 50983 / TXsc</strain>
    </source>
</reference>